<gene>
    <name evidence="2" type="ORF">FEV53_06335</name>
</gene>
<feature type="signal peptide" evidence="1">
    <location>
        <begin position="1"/>
        <end position="33"/>
    </location>
</feature>
<dbReference type="AlphaFoldDB" id="A0A547Q6I6"/>
<dbReference type="Pfam" id="PF13416">
    <property type="entry name" value="SBP_bac_8"/>
    <property type="match status" value="1"/>
</dbReference>
<name>A0A547Q6I6_9RHOB</name>
<dbReference type="PANTHER" id="PTHR42779:SF1">
    <property type="entry name" value="PROTEIN YNJB"/>
    <property type="match status" value="1"/>
</dbReference>
<dbReference type="InterPro" id="IPR006059">
    <property type="entry name" value="SBP"/>
</dbReference>
<evidence type="ECO:0000256" key="1">
    <source>
        <dbReference type="SAM" id="SignalP"/>
    </source>
</evidence>
<comment type="caution">
    <text evidence="2">The sequence shown here is derived from an EMBL/GenBank/DDBJ whole genome shotgun (WGS) entry which is preliminary data.</text>
</comment>
<evidence type="ECO:0000313" key="3">
    <source>
        <dbReference type="Proteomes" id="UP000318590"/>
    </source>
</evidence>
<accession>A0A547Q6I6</accession>
<dbReference type="PANTHER" id="PTHR42779">
    <property type="entry name" value="PROTEIN YNJB"/>
    <property type="match status" value="1"/>
</dbReference>
<dbReference type="SUPFAM" id="SSF53850">
    <property type="entry name" value="Periplasmic binding protein-like II"/>
    <property type="match status" value="1"/>
</dbReference>
<reference evidence="2 3" key="1">
    <citation type="submission" date="2019-06" db="EMBL/GenBank/DDBJ databases">
        <title>Paenimaribius caenipelagi gen. nov., sp. nov., isolated from a tidal flat.</title>
        <authorList>
            <person name="Yoon J.-H."/>
        </authorList>
    </citation>
    <scope>NUCLEOTIDE SEQUENCE [LARGE SCALE GENOMIC DNA]</scope>
    <source>
        <strain evidence="2 3">JBTF-M29</strain>
    </source>
</reference>
<feature type="chain" id="PRO_5021840135" evidence="1">
    <location>
        <begin position="34"/>
        <end position="459"/>
    </location>
</feature>
<dbReference type="Proteomes" id="UP000318590">
    <property type="component" value="Unassembled WGS sequence"/>
</dbReference>
<keyword evidence="3" id="KW-1185">Reference proteome</keyword>
<keyword evidence="1" id="KW-0732">Signal</keyword>
<dbReference type="EMBL" id="VFSV01000008">
    <property type="protein sequence ID" value="TRD21989.1"/>
    <property type="molecule type" value="Genomic_DNA"/>
</dbReference>
<proteinExistence type="predicted"/>
<organism evidence="2 3">
    <name type="scientific">Palleronia caenipelagi</name>
    <dbReference type="NCBI Taxonomy" id="2489174"/>
    <lineage>
        <taxon>Bacteria</taxon>
        <taxon>Pseudomonadati</taxon>
        <taxon>Pseudomonadota</taxon>
        <taxon>Alphaproteobacteria</taxon>
        <taxon>Rhodobacterales</taxon>
        <taxon>Roseobacteraceae</taxon>
        <taxon>Palleronia</taxon>
    </lineage>
</organism>
<dbReference type="OrthoDB" id="3239593at2"/>
<sequence>MTGSWPKLREKRMKRTVALAGLLTLTTAPLALAQDAAAFRDAFLAGETGWPAVEARARDEGEVNFYYWGGSDLLNVWVDSMAVPALATKGVTLNPIRITSTKDVVDVILAEKAAGKRLGDGSVDVLWVNGENFATLKVQDGLFGSFAQLLPTSANIEWNAEDPRSLLNLRDFGVETGGAEMPWSGEQYVCAYNGDTVEEDALPATFDQLKAYLTENPGRFTYVKPPHYLGNTFVQQAVYAFNPDGTGAEPFQQNRDDIAPEELARLIAPGLEYLKSLEPLLLNGSDSGARYPEDPAAIDGMFLNGEVDFNCKFGIYAVSTGLSTGTYPEAAREFIFPEKGMIKNKNYLAIPANAPNPAAALVLVDWMTTVDAQATKLEATGFPAGIDGWTLELSDRAALESASPGLIALTEEDLEANAVPDTNATLVDVIEAVWLDYIERDSTEGIEALVQRAYETLGQ</sequence>
<evidence type="ECO:0000313" key="2">
    <source>
        <dbReference type="EMBL" id="TRD21989.1"/>
    </source>
</evidence>
<dbReference type="NCBIfam" id="NF008633">
    <property type="entry name" value="PRK11622.1"/>
    <property type="match status" value="1"/>
</dbReference>
<dbReference type="Gene3D" id="3.40.190.10">
    <property type="entry name" value="Periplasmic binding protein-like II"/>
    <property type="match status" value="2"/>
</dbReference>
<protein>
    <submittedName>
        <fullName evidence="2">ABC transporter substrate-binding protein</fullName>
    </submittedName>
</protein>